<feature type="transmembrane region" description="Helical" evidence="1">
    <location>
        <begin position="76"/>
        <end position="93"/>
    </location>
</feature>
<dbReference type="NCBIfam" id="NF033632">
    <property type="entry name" value="SLATT_4"/>
    <property type="match status" value="1"/>
</dbReference>
<gene>
    <name evidence="3" type="ORF">HED35_08125</name>
</gene>
<dbReference type="RefSeq" id="WP_167807295.1">
    <property type="nucleotide sequence ID" value="NZ_JAAVMB010000008.1"/>
</dbReference>
<protein>
    <submittedName>
        <fullName evidence="3">SLATT domain-containing protein</fullName>
    </submittedName>
</protein>
<dbReference type="AlphaFoldDB" id="A0A7X6I3C9"/>
<dbReference type="Pfam" id="PF18186">
    <property type="entry name" value="SLATT_4"/>
    <property type="match status" value="1"/>
</dbReference>
<evidence type="ECO:0000313" key="4">
    <source>
        <dbReference type="Proteomes" id="UP000521358"/>
    </source>
</evidence>
<dbReference type="Proteomes" id="UP000521358">
    <property type="component" value="Unassembled WGS sequence"/>
</dbReference>
<comment type="caution">
    <text evidence="3">The sequence shown here is derived from an EMBL/GenBank/DDBJ whole genome shotgun (WGS) entry which is preliminary data.</text>
</comment>
<feature type="transmembrane region" description="Helical" evidence="1">
    <location>
        <begin position="51"/>
        <end position="70"/>
    </location>
</feature>
<evidence type="ECO:0000256" key="1">
    <source>
        <dbReference type="SAM" id="Phobius"/>
    </source>
</evidence>
<evidence type="ECO:0000259" key="2">
    <source>
        <dbReference type="Pfam" id="PF18186"/>
    </source>
</evidence>
<keyword evidence="1" id="KW-1133">Transmembrane helix</keyword>
<organism evidence="3 4">
    <name type="scientific">Vagococcus fluvialis</name>
    <dbReference type="NCBI Taxonomy" id="2738"/>
    <lineage>
        <taxon>Bacteria</taxon>
        <taxon>Bacillati</taxon>
        <taxon>Bacillota</taxon>
        <taxon>Bacilli</taxon>
        <taxon>Lactobacillales</taxon>
        <taxon>Enterococcaceae</taxon>
        <taxon>Vagococcus</taxon>
    </lineage>
</organism>
<dbReference type="EMBL" id="JAAVMB010000008">
    <property type="protein sequence ID" value="NKC68050.1"/>
    <property type="molecule type" value="Genomic_DNA"/>
</dbReference>
<sequence length="191" mass="22176">MDNKEQKEKLRTQLREAYGRVTYAYTTQLKAVDLINNKNTDMQIKNNTMKVWQIILSAVSTGGILTTIIFDEKLLAFFASILSACSLGLNLYLKNFEFDKMAKIHKNTANELWFIRERYVSLLTDLDSLSIEQIKNIRDSLQVESYTIYKTAPKTDSTAYTLAQNALKDEEEQFFTNEELDKMLPQHLRLK</sequence>
<evidence type="ECO:0000313" key="3">
    <source>
        <dbReference type="EMBL" id="NKC68050.1"/>
    </source>
</evidence>
<name>A0A7X6I3C9_9ENTE</name>
<feature type="domain" description="SMODS and SLOG-associating 2TM effector" evidence="2">
    <location>
        <begin position="10"/>
        <end position="179"/>
    </location>
</feature>
<keyword evidence="1" id="KW-0472">Membrane</keyword>
<proteinExistence type="predicted"/>
<reference evidence="3 4" key="1">
    <citation type="submission" date="2020-03" db="EMBL/GenBank/DDBJ databases">
        <title>Bacterial samples isolated from urine from healthy bovine heifers (Gyr breed).</title>
        <authorList>
            <person name="Giannattasio-Ferraz S."/>
            <person name="Maskeri L."/>
            <person name="Penido A."/>
            <person name="Barbosa-Stancioli E.F."/>
            <person name="Putonti C."/>
        </authorList>
    </citation>
    <scope>NUCLEOTIDE SEQUENCE [LARGE SCALE GENOMIC DNA]</scope>
    <source>
        <strain evidence="3 4">UFMG-H7</strain>
    </source>
</reference>
<dbReference type="InterPro" id="IPR040811">
    <property type="entry name" value="SLATT_4"/>
</dbReference>
<accession>A0A7X6I3C9</accession>
<keyword evidence="1" id="KW-0812">Transmembrane</keyword>